<evidence type="ECO:0000313" key="2">
    <source>
        <dbReference type="Proteomes" id="UP001499909"/>
    </source>
</evidence>
<comment type="caution">
    <text evidence="1">The sequence shown here is derived from an EMBL/GenBank/DDBJ whole genome shotgun (WGS) entry which is preliminary data.</text>
</comment>
<accession>A0ABP7NTF9</accession>
<reference evidence="2" key="1">
    <citation type="journal article" date="2019" name="Int. J. Syst. Evol. Microbiol.">
        <title>The Global Catalogue of Microorganisms (GCM) 10K type strain sequencing project: providing services to taxonomists for standard genome sequencing and annotation.</title>
        <authorList>
            <consortium name="The Broad Institute Genomics Platform"/>
            <consortium name="The Broad Institute Genome Sequencing Center for Infectious Disease"/>
            <person name="Wu L."/>
            <person name="Ma J."/>
        </authorList>
    </citation>
    <scope>NUCLEOTIDE SEQUENCE [LARGE SCALE GENOMIC DNA]</scope>
    <source>
        <strain evidence="2">JCM 17214</strain>
    </source>
</reference>
<evidence type="ECO:0000313" key="1">
    <source>
        <dbReference type="EMBL" id="GAA3953791.1"/>
    </source>
</evidence>
<proteinExistence type="predicted"/>
<organism evidence="1 2">
    <name type="scientific">Hymenobacter algoricola</name>
    <dbReference type="NCBI Taxonomy" id="486267"/>
    <lineage>
        <taxon>Bacteria</taxon>
        <taxon>Pseudomonadati</taxon>
        <taxon>Bacteroidota</taxon>
        <taxon>Cytophagia</taxon>
        <taxon>Cytophagales</taxon>
        <taxon>Hymenobacteraceae</taxon>
        <taxon>Hymenobacter</taxon>
    </lineage>
</organism>
<dbReference type="Proteomes" id="UP001499909">
    <property type="component" value="Unassembled WGS sequence"/>
</dbReference>
<sequence>MLLLELLKLPSAMKAKELKQWNEAFPVGTLVLAYPGGRDFPPTFTKIRSAAFLMSSGVAIAAVEQCSSGIGLDFIDRSTEPPAAHEQMMRRQLAEKVIKFSSNLICETVKRHLDTWGQLKDRSMIEAALERGQTEEEVMRRLQVDAADSVVAVLQTKSAQASAVVAQLQQHREGGQQHG</sequence>
<keyword evidence="2" id="KW-1185">Reference proteome</keyword>
<name>A0ABP7NTF9_9BACT</name>
<protein>
    <submittedName>
        <fullName evidence="1">Uncharacterized protein</fullName>
    </submittedName>
</protein>
<gene>
    <name evidence="1" type="ORF">GCM10022406_39360</name>
</gene>
<dbReference type="EMBL" id="BAABDH010000112">
    <property type="protein sequence ID" value="GAA3953791.1"/>
    <property type="molecule type" value="Genomic_DNA"/>
</dbReference>